<keyword evidence="12 17" id="KW-0057">Aromatic amino acid biosynthesis</keyword>
<dbReference type="InterPro" id="IPR013785">
    <property type="entry name" value="Aldolase_TIM"/>
</dbReference>
<dbReference type="RefSeq" id="WP_151705870.1">
    <property type="nucleotide sequence ID" value="NZ_BKZQ01000009.1"/>
</dbReference>
<dbReference type="InterPro" id="IPR001240">
    <property type="entry name" value="PRAI_dom"/>
</dbReference>
<dbReference type="HAMAP" id="MF_00134_B">
    <property type="entry name" value="IGPS_B"/>
    <property type="match status" value="1"/>
</dbReference>
<dbReference type="SUPFAM" id="SSF51366">
    <property type="entry name" value="Ribulose-phoshate binding barrel"/>
    <property type="match status" value="2"/>
</dbReference>
<keyword evidence="15" id="KW-0511">Multifunctional enzyme</keyword>
<evidence type="ECO:0000256" key="2">
    <source>
        <dbReference type="ARBA" id="ARBA00001633"/>
    </source>
</evidence>
<evidence type="ECO:0000256" key="15">
    <source>
        <dbReference type="ARBA" id="ARBA00023268"/>
    </source>
</evidence>
<dbReference type="GO" id="GO:0004425">
    <property type="term" value="F:indole-3-glycerol-phosphate synthase activity"/>
    <property type="evidence" value="ECO:0007669"/>
    <property type="project" value="UniProtKB-UniRule"/>
</dbReference>
<evidence type="ECO:0000256" key="1">
    <source>
        <dbReference type="ARBA" id="ARBA00001164"/>
    </source>
</evidence>
<evidence type="ECO:0000256" key="8">
    <source>
        <dbReference type="ARBA" id="ARBA00009847"/>
    </source>
</evidence>
<dbReference type="NCBIfam" id="NF001377">
    <property type="entry name" value="PRK00278.2-4"/>
    <property type="match status" value="1"/>
</dbReference>
<keyword evidence="14 17" id="KW-0456">Lyase</keyword>
<dbReference type="InterPro" id="IPR001468">
    <property type="entry name" value="Indole-3-GlycerolPSynthase_CS"/>
</dbReference>
<protein>
    <recommendedName>
        <fullName evidence="17 18">Multifunctional fusion protein</fullName>
    </recommendedName>
    <domain>
        <recommendedName>
            <fullName evidence="17">Indole-3-glycerol phosphate synthase</fullName>
            <shortName evidence="17">IGPS</shortName>
            <ecNumber evidence="17">4.1.1.48</ecNumber>
        </recommendedName>
    </domain>
    <domain>
        <recommendedName>
            <fullName evidence="18">N-(5'-phosphoribosyl)anthranilate isomerase</fullName>
            <shortName evidence="18">PRAI</shortName>
            <ecNumber evidence="18">5.3.1.24</ecNumber>
        </recommendedName>
    </domain>
</protein>
<evidence type="ECO:0000256" key="6">
    <source>
        <dbReference type="ARBA" id="ARBA00007902"/>
    </source>
</evidence>
<dbReference type="GO" id="GO:0000162">
    <property type="term" value="P:L-tryptophan biosynthetic process"/>
    <property type="evidence" value="ECO:0007669"/>
    <property type="project" value="UniProtKB-UniRule"/>
</dbReference>
<dbReference type="PROSITE" id="PS00614">
    <property type="entry name" value="IGPS"/>
    <property type="match status" value="1"/>
</dbReference>
<evidence type="ECO:0000256" key="10">
    <source>
        <dbReference type="ARBA" id="ARBA00022793"/>
    </source>
</evidence>
<dbReference type="GO" id="GO:0004640">
    <property type="term" value="F:phosphoribosylanthranilate isomerase activity"/>
    <property type="evidence" value="ECO:0007669"/>
    <property type="project" value="UniProtKB-UniRule"/>
</dbReference>
<keyword evidence="11 17" id="KW-0822">Tryptophan biosynthesis</keyword>
<comment type="pathway">
    <text evidence="4 17">Amino-acid biosynthesis; L-tryptophan biosynthesis; L-tryptophan from chorismate: step 4/5.</text>
</comment>
<evidence type="ECO:0000256" key="14">
    <source>
        <dbReference type="ARBA" id="ARBA00023239"/>
    </source>
</evidence>
<evidence type="ECO:0000313" key="21">
    <source>
        <dbReference type="EMBL" id="GER69671.1"/>
    </source>
</evidence>
<evidence type="ECO:0000259" key="19">
    <source>
        <dbReference type="Pfam" id="PF00218"/>
    </source>
</evidence>
<comment type="function">
    <text evidence="16">Bifunctional enzyme that catalyzes two sequential steps of tryptophan biosynthetic pathway. The first reaction is catalyzed by the isomerase, coded by the TrpF domain; the second reaction is catalyzed by the synthase, coded by the TrpC domain.</text>
</comment>
<organism evidence="21 22">
    <name type="scientific">Weizmannia acidilactici</name>
    <dbReference type="NCBI Taxonomy" id="2607726"/>
    <lineage>
        <taxon>Bacteria</taxon>
        <taxon>Bacillati</taxon>
        <taxon>Bacillota</taxon>
        <taxon>Bacilli</taxon>
        <taxon>Bacillales</taxon>
        <taxon>Bacillaceae</taxon>
        <taxon>Heyndrickxia</taxon>
    </lineage>
</organism>
<keyword evidence="13 18" id="KW-0413">Isomerase</keyword>
<comment type="catalytic activity">
    <reaction evidence="1 18">
        <text>N-(5-phospho-beta-D-ribosyl)anthranilate = 1-(2-carboxyphenylamino)-1-deoxy-D-ribulose 5-phosphate</text>
        <dbReference type="Rhea" id="RHEA:21540"/>
        <dbReference type="ChEBI" id="CHEBI:18277"/>
        <dbReference type="ChEBI" id="CHEBI:58613"/>
        <dbReference type="EC" id="5.3.1.24"/>
    </reaction>
</comment>
<dbReference type="FunFam" id="3.20.20.70:FF:000075">
    <property type="entry name" value="Tryptophan biosynthesis protein TRP1"/>
    <property type="match status" value="1"/>
</dbReference>
<name>A0A5J4JD21_9BACI</name>
<evidence type="ECO:0000259" key="20">
    <source>
        <dbReference type="Pfam" id="PF00697"/>
    </source>
</evidence>
<dbReference type="Gene3D" id="3.20.20.70">
    <property type="entry name" value="Aldolase class I"/>
    <property type="match status" value="2"/>
</dbReference>
<gene>
    <name evidence="17" type="primary">trpC</name>
    <name evidence="18" type="synonym">trpF</name>
    <name evidence="21" type="ORF">BpJC7_09740</name>
</gene>
<proteinExistence type="inferred from homology"/>
<evidence type="ECO:0000256" key="11">
    <source>
        <dbReference type="ARBA" id="ARBA00022822"/>
    </source>
</evidence>
<dbReference type="NCBIfam" id="NF001371">
    <property type="entry name" value="PRK00278.1-3"/>
    <property type="match status" value="1"/>
</dbReference>
<evidence type="ECO:0000256" key="18">
    <source>
        <dbReference type="HAMAP-Rule" id="MF_00135"/>
    </source>
</evidence>
<dbReference type="CDD" id="cd00331">
    <property type="entry name" value="IGPS"/>
    <property type="match status" value="1"/>
</dbReference>
<dbReference type="Proteomes" id="UP000391919">
    <property type="component" value="Unassembled WGS sequence"/>
</dbReference>
<dbReference type="Pfam" id="PF00697">
    <property type="entry name" value="PRAI"/>
    <property type="match status" value="1"/>
</dbReference>
<dbReference type="HAMAP" id="MF_00135">
    <property type="entry name" value="PRAI"/>
    <property type="match status" value="1"/>
</dbReference>
<evidence type="ECO:0000256" key="4">
    <source>
        <dbReference type="ARBA" id="ARBA00004696"/>
    </source>
</evidence>
<accession>A0A5J4JD21</accession>
<dbReference type="CDD" id="cd00405">
    <property type="entry name" value="PRAI"/>
    <property type="match status" value="1"/>
</dbReference>
<dbReference type="InterPro" id="IPR013798">
    <property type="entry name" value="Indole-3-glycerol_P_synth_dom"/>
</dbReference>
<keyword evidence="9 17" id="KW-0028">Amino-acid biosynthesis</keyword>
<evidence type="ECO:0000256" key="13">
    <source>
        <dbReference type="ARBA" id="ARBA00023235"/>
    </source>
</evidence>
<comment type="similarity">
    <text evidence="7 17">Belongs to the TrpC family.</text>
</comment>
<evidence type="ECO:0000256" key="16">
    <source>
        <dbReference type="ARBA" id="ARBA00025592"/>
    </source>
</evidence>
<evidence type="ECO:0000256" key="12">
    <source>
        <dbReference type="ARBA" id="ARBA00023141"/>
    </source>
</evidence>
<comment type="caution">
    <text evidence="21">The sequence shown here is derived from an EMBL/GenBank/DDBJ whole genome shotgun (WGS) entry which is preliminary data.</text>
</comment>
<keyword evidence="22" id="KW-1185">Reference proteome</keyword>
<dbReference type="EC" id="4.1.1.48" evidence="17"/>
<comment type="similarity">
    <text evidence="8">In the C-terminal section; belongs to the TrpF family.</text>
</comment>
<evidence type="ECO:0000256" key="17">
    <source>
        <dbReference type="HAMAP-Rule" id="MF_00134"/>
    </source>
</evidence>
<evidence type="ECO:0000256" key="7">
    <source>
        <dbReference type="ARBA" id="ARBA00008737"/>
    </source>
</evidence>
<dbReference type="FunFam" id="3.20.20.70:FF:000024">
    <property type="entry name" value="Indole-3-glycerol phosphate synthase"/>
    <property type="match status" value="1"/>
</dbReference>
<dbReference type="EC" id="5.3.1.24" evidence="18"/>
<comment type="similarity">
    <text evidence="6">In the N-terminal section; belongs to the TrpC family.</text>
</comment>
<comment type="catalytic activity">
    <reaction evidence="2 17">
        <text>1-(2-carboxyphenylamino)-1-deoxy-D-ribulose 5-phosphate + H(+) = (1S,2R)-1-C-(indol-3-yl)glycerol 3-phosphate + CO2 + H2O</text>
        <dbReference type="Rhea" id="RHEA:23476"/>
        <dbReference type="ChEBI" id="CHEBI:15377"/>
        <dbReference type="ChEBI" id="CHEBI:15378"/>
        <dbReference type="ChEBI" id="CHEBI:16526"/>
        <dbReference type="ChEBI" id="CHEBI:58613"/>
        <dbReference type="ChEBI" id="CHEBI:58866"/>
        <dbReference type="EC" id="4.1.1.48"/>
    </reaction>
</comment>
<dbReference type="InterPro" id="IPR011060">
    <property type="entry name" value="RibuloseP-bd_barrel"/>
</dbReference>
<dbReference type="PANTHER" id="PTHR22854">
    <property type="entry name" value="TRYPTOPHAN BIOSYNTHESIS PROTEIN"/>
    <property type="match status" value="1"/>
</dbReference>
<comment type="pathway">
    <text evidence="3 18">Amino-acid biosynthesis; L-tryptophan biosynthesis; L-tryptophan from chorismate: step 3/5.</text>
</comment>
<reference evidence="21 22" key="1">
    <citation type="submission" date="2019-09" db="EMBL/GenBank/DDBJ databases">
        <title>Draft genome sequence of Bacillus sp. JC-7.</title>
        <authorList>
            <person name="Tanaka N."/>
            <person name="Shiwa Y."/>
            <person name="Fujita N."/>
            <person name="Tanasupawat S."/>
        </authorList>
    </citation>
    <scope>NUCLEOTIDE SEQUENCE [LARGE SCALE GENOMIC DNA]</scope>
    <source>
        <strain evidence="21 22">JC-7</strain>
    </source>
</reference>
<comment type="similarity">
    <text evidence="5 18">Belongs to the TrpF family.</text>
</comment>
<dbReference type="Pfam" id="PF00218">
    <property type="entry name" value="IGPS"/>
    <property type="match status" value="1"/>
</dbReference>
<dbReference type="InterPro" id="IPR045186">
    <property type="entry name" value="Indole-3-glycerol_P_synth"/>
</dbReference>
<evidence type="ECO:0000313" key="22">
    <source>
        <dbReference type="Proteomes" id="UP000391919"/>
    </source>
</evidence>
<feature type="domain" description="Indole-3-glycerol phosphate synthase" evidence="19">
    <location>
        <begin position="4"/>
        <end position="252"/>
    </location>
</feature>
<evidence type="ECO:0000256" key="9">
    <source>
        <dbReference type="ARBA" id="ARBA00022605"/>
    </source>
</evidence>
<dbReference type="PANTHER" id="PTHR22854:SF2">
    <property type="entry name" value="INDOLE-3-GLYCEROL-PHOSPHATE SYNTHASE"/>
    <property type="match status" value="1"/>
</dbReference>
<evidence type="ECO:0000256" key="3">
    <source>
        <dbReference type="ARBA" id="ARBA00004664"/>
    </source>
</evidence>
<keyword evidence="10 17" id="KW-0210">Decarboxylase</keyword>
<dbReference type="AlphaFoldDB" id="A0A5J4JD21"/>
<feature type="domain" description="N-(5'phosphoribosyl) anthranilate isomerase (PRAI)" evidence="20">
    <location>
        <begin position="261"/>
        <end position="453"/>
    </location>
</feature>
<dbReference type="EMBL" id="BKZQ01000009">
    <property type="protein sequence ID" value="GER69671.1"/>
    <property type="molecule type" value="Genomic_DNA"/>
</dbReference>
<dbReference type="UniPathway" id="UPA00035">
    <property type="reaction ID" value="UER00042"/>
</dbReference>
<sequence length="475" mass="52117">MTFLEKILAEKEKEVSRLKTSGERYVPANREAPSLYETFMQAEKTCIIAEIKRASPSKGDIKTVVDPVQQALAYEKAGAGAISVLTDETFFNGTIKDLKEVSDAVRLPVLCKDFIIDEIQIDRARANGASVILLIVAALNPERLEQLYRYARGQGLEVLLEVHTEQELGTALQVGPDIIGINNRNLKTFEVDLGVVERLARKIDDPEILIISESGIRTRKDVVRVERAGAKGILVGETLMRSGDLLAAVKRLTGVPEKRKVKICGIQTLEAAQAAVAAGADMVGFVFAESKRKIEPDEAVLIAKQLPENVEKVGVFVNETPERMAEIAERTCLDYLQLHGDETTEQAAQIPYPVIKAFPVQTLSDIDALKAYRCDIVLLDSPDGKYRGGSGTAFEWELAKDLSNERTVMLAGGLSPDNVETAILTVRPHIVDVSSGVETNGKKDPEKIKAFVAAAKQAFQKLEERDSYVSIQTTR</sequence>
<evidence type="ECO:0000256" key="5">
    <source>
        <dbReference type="ARBA" id="ARBA00007571"/>
    </source>
</evidence>
<dbReference type="HAMAP" id="MF_00134_A">
    <property type="entry name" value="IGPS_A"/>
    <property type="match status" value="1"/>
</dbReference>